<dbReference type="InterPro" id="IPR008969">
    <property type="entry name" value="CarboxyPept-like_regulatory"/>
</dbReference>
<dbReference type="InterPro" id="IPR021720">
    <property type="entry name" value="Malectin_dom"/>
</dbReference>
<keyword evidence="4 5" id="KW-0720">Serine protease</keyword>
<keyword evidence="3 5" id="KW-0378">Hydrolase</keyword>
<feature type="active site" description="Charge relay system" evidence="5">
    <location>
        <position position="243"/>
    </location>
</feature>
<dbReference type="SUPFAM" id="SSF49464">
    <property type="entry name" value="Carboxypeptidase regulatory domain-like"/>
    <property type="match status" value="1"/>
</dbReference>
<evidence type="ECO:0000256" key="4">
    <source>
        <dbReference type="ARBA" id="ARBA00022825"/>
    </source>
</evidence>
<gene>
    <name evidence="8" type="ORF">BDK92_6204</name>
</gene>
<keyword evidence="2 5" id="KW-0645">Protease</keyword>
<sequence length="1208" mass="126500">MKPRSTIPLWWPAAVTAGVILAGGLAAPASARPDTDARTHLPRVDAQVTQALDRQGSTTFWVMFDQTADLSGADRIADWGERGRHVTNRLRAAAQRSQAPVQATLTARGAKVESFWAANALLVTGDRTALDAVASRTDVQTIAAPRTYRVPRPTATATTDEDDPVAWNIEMIHADRVWQEYGVRGEGVTIGVIDTGAQFDHPALVRGYRGTRGDGTYEHGYNWWDPNYVCGDTRSAPCDNNGHGTHVTGTVLGDAGPGNRIGVAPGATWIAAKGCEYDYCSDQSLLSSMQWMLAPTDRYGRNPRPELRPQVVNNSWGNSDGAFEGFRQAVRAWAAAGVMPVFAAGNSGPTCATVDAPGSYPEAYTVGAHDREGTVAPFSARGSSPLDGGTKPDLSAPGSAILSSVPGNGYAVGDGTSMATPHVTGTVALILAAAPKLRGELPGIRAALDASAVDTADTSCGGTSNDNNVYGEGRLDAAAAVALAPRDAAGVVTGVVTDATTGAPVPDVTVGLADGQRTDTEADGSYRFVTPAGRFALDATGFGYRPASTTVEVPADGTIRVDLALVPVVRHTVTGRVADPAGAAVFGVEVTLSDTPLAPVKTAPDGGFRFEGVPEGRYRLLTTAGACVLGQVLDLTVDGDETPTITAERRRDGRGYGCHEEPNGFRPTDTTLPITGTGAAYDLALPFPFRLYGKATESVRIHVDGRIATDLRPLSADVLGSQPGGPLPDGPEPDGSLYPYWADLFVDGSASVRTGSGGISPHRWLAVEWRNVRLLLGNPAVQRRITVQAVLSEDGTVRFQYAGLDDAAERGAGDAYSSVSVGIEDEAGSTALPYTYRTDALTNDRSIVYTPPAAGLVFGRVTDHNDGRAVDDVRQPTVSASDATGQIVATVPVVGGVFGLALPDGRYTIEGNAEGYAAASSTVEVVDGATRHGVDLALTTARIAVSGWDGRADLVAGQQRVYDVRLTNSGGAAADVQISTFNPSTWLRLPDGRRYHFVTVGPGETVTVPVTADSTGLSGGEYAEELMFYSATGREPRWTRVPVHLTVAAYEQGIDAGGAAYTDLAGGTWAADQPYAGQFGYEGKSRVVTTTKAIAGTDDDTLYQTCRVGAVGYRFAGLPSGNYELELEFAEINGAAPGKRRFDVYAGEQRLLAGYDIAGAAGRNAAARQRFTVAVTGGELHVRLVGSPDSQDPMICGLRATHRPFPSA</sequence>
<dbReference type="InterPro" id="IPR013784">
    <property type="entry name" value="Carb-bd-like_fold"/>
</dbReference>
<proteinExistence type="inferred from homology"/>
<dbReference type="EMBL" id="RBKT01000001">
    <property type="protein sequence ID" value="RKR91793.1"/>
    <property type="molecule type" value="Genomic_DNA"/>
</dbReference>
<dbReference type="Pfam" id="PF00082">
    <property type="entry name" value="Peptidase_S8"/>
    <property type="match status" value="1"/>
</dbReference>
<dbReference type="InterPro" id="IPR036852">
    <property type="entry name" value="Peptidase_S8/S53_dom_sf"/>
</dbReference>
<evidence type="ECO:0000259" key="7">
    <source>
        <dbReference type="Pfam" id="PF11721"/>
    </source>
</evidence>
<dbReference type="AlphaFoldDB" id="A0A495JS43"/>
<organism evidence="8 9">
    <name type="scientific">Micromonospora pisi</name>
    <dbReference type="NCBI Taxonomy" id="589240"/>
    <lineage>
        <taxon>Bacteria</taxon>
        <taxon>Bacillati</taxon>
        <taxon>Actinomycetota</taxon>
        <taxon>Actinomycetes</taxon>
        <taxon>Micromonosporales</taxon>
        <taxon>Micromonosporaceae</taxon>
        <taxon>Micromonospora</taxon>
    </lineage>
</organism>
<dbReference type="Gene3D" id="2.60.40.1120">
    <property type="entry name" value="Carboxypeptidase-like, regulatory domain"/>
    <property type="match status" value="2"/>
</dbReference>
<dbReference type="InterPro" id="IPR051048">
    <property type="entry name" value="Peptidase_S8/S53_subtilisin"/>
</dbReference>
<feature type="active site" description="Charge relay system" evidence="5">
    <location>
        <position position="417"/>
    </location>
</feature>
<dbReference type="PANTHER" id="PTHR43399">
    <property type="entry name" value="SUBTILISIN-RELATED"/>
    <property type="match status" value="1"/>
</dbReference>
<feature type="domain" description="Peptidase S8/S53" evidence="6">
    <location>
        <begin position="185"/>
        <end position="473"/>
    </location>
</feature>
<dbReference type="GO" id="GO:0006508">
    <property type="term" value="P:proteolysis"/>
    <property type="evidence" value="ECO:0007669"/>
    <property type="project" value="UniProtKB-KW"/>
</dbReference>
<dbReference type="RefSeq" id="WP_147457167.1">
    <property type="nucleotide sequence ID" value="NZ_RBKT01000001.1"/>
</dbReference>
<evidence type="ECO:0000259" key="6">
    <source>
        <dbReference type="Pfam" id="PF00082"/>
    </source>
</evidence>
<dbReference type="OrthoDB" id="9813435at2"/>
<dbReference type="PROSITE" id="PS51892">
    <property type="entry name" value="SUBTILASE"/>
    <property type="match status" value="1"/>
</dbReference>
<protein>
    <submittedName>
        <fullName evidence="8">Subtilisin family serine protease</fullName>
    </submittedName>
</protein>
<dbReference type="Pfam" id="PF11721">
    <property type="entry name" value="Malectin"/>
    <property type="match status" value="1"/>
</dbReference>
<evidence type="ECO:0000256" key="3">
    <source>
        <dbReference type="ARBA" id="ARBA00022801"/>
    </source>
</evidence>
<feature type="domain" description="Malectin" evidence="7">
    <location>
        <begin position="1054"/>
        <end position="1184"/>
    </location>
</feature>
<accession>A0A495JS43</accession>
<dbReference type="SUPFAM" id="SSF52743">
    <property type="entry name" value="Subtilisin-like"/>
    <property type="match status" value="1"/>
</dbReference>
<dbReference type="PROSITE" id="PS00138">
    <property type="entry name" value="SUBTILASE_SER"/>
    <property type="match status" value="1"/>
</dbReference>
<dbReference type="Proteomes" id="UP000277671">
    <property type="component" value="Unassembled WGS sequence"/>
</dbReference>
<name>A0A495JS43_9ACTN</name>
<evidence type="ECO:0000256" key="5">
    <source>
        <dbReference type="PROSITE-ProRule" id="PRU01240"/>
    </source>
</evidence>
<comment type="similarity">
    <text evidence="1 5">Belongs to the peptidase S8 family.</text>
</comment>
<dbReference type="Gene3D" id="2.60.120.430">
    <property type="entry name" value="Galactose-binding lectin"/>
    <property type="match status" value="1"/>
</dbReference>
<evidence type="ECO:0000256" key="1">
    <source>
        <dbReference type="ARBA" id="ARBA00011073"/>
    </source>
</evidence>
<dbReference type="InterPro" id="IPR022398">
    <property type="entry name" value="Peptidase_S8_His-AS"/>
</dbReference>
<dbReference type="InterPro" id="IPR000209">
    <property type="entry name" value="Peptidase_S8/S53_dom"/>
</dbReference>
<reference evidence="8 9" key="1">
    <citation type="submission" date="2018-10" db="EMBL/GenBank/DDBJ databases">
        <title>Sequencing the genomes of 1000 actinobacteria strains.</title>
        <authorList>
            <person name="Klenk H.-P."/>
        </authorList>
    </citation>
    <scope>NUCLEOTIDE SEQUENCE [LARGE SCALE GENOMIC DNA]</scope>
    <source>
        <strain evidence="8 9">DSM 45175</strain>
    </source>
</reference>
<dbReference type="InterPro" id="IPR015500">
    <property type="entry name" value="Peptidase_S8_subtilisin-rel"/>
</dbReference>
<dbReference type="GO" id="GO:0004252">
    <property type="term" value="F:serine-type endopeptidase activity"/>
    <property type="evidence" value="ECO:0007669"/>
    <property type="project" value="UniProtKB-UniRule"/>
</dbReference>
<feature type="active site" description="Charge relay system" evidence="5">
    <location>
        <position position="194"/>
    </location>
</feature>
<dbReference type="Pfam" id="PF13620">
    <property type="entry name" value="CarboxypepD_reg"/>
    <property type="match status" value="2"/>
</dbReference>
<evidence type="ECO:0000313" key="8">
    <source>
        <dbReference type="EMBL" id="RKR91793.1"/>
    </source>
</evidence>
<dbReference type="PANTHER" id="PTHR43399:SF4">
    <property type="entry name" value="CELL WALL-ASSOCIATED PROTEASE"/>
    <property type="match status" value="1"/>
</dbReference>
<dbReference type="SUPFAM" id="SSF49452">
    <property type="entry name" value="Starch-binding domain-like"/>
    <property type="match status" value="1"/>
</dbReference>
<dbReference type="PRINTS" id="PR00723">
    <property type="entry name" value="SUBTILISIN"/>
</dbReference>
<evidence type="ECO:0000256" key="2">
    <source>
        <dbReference type="ARBA" id="ARBA00022670"/>
    </source>
</evidence>
<dbReference type="InterPro" id="IPR023828">
    <property type="entry name" value="Peptidase_S8_Ser-AS"/>
</dbReference>
<dbReference type="GO" id="GO:0030246">
    <property type="term" value="F:carbohydrate binding"/>
    <property type="evidence" value="ECO:0007669"/>
    <property type="project" value="InterPro"/>
</dbReference>
<evidence type="ECO:0000313" key="9">
    <source>
        <dbReference type="Proteomes" id="UP000277671"/>
    </source>
</evidence>
<keyword evidence="9" id="KW-1185">Reference proteome</keyword>
<dbReference type="SUPFAM" id="SSF49785">
    <property type="entry name" value="Galactose-binding domain-like"/>
    <property type="match status" value="1"/>
</dbReference>
<dbReference type="Gene3D" id="3.40.50.200">
    <property type="entry name" value="Peptidase S8/S53 domain"/>
    <property type="match status" value="1"/>
</dbReference>
<comment type="caution">
    <text evidence="8">The sequence shown here is derived from an EMBL/GenBank/DDBJ whole genome shotgun (WGS) entry which is preliminary data.</text>
</comment>
<dbReference type="InterPro" id="IPR008979">
    <property type="entry name" value="Galactose-bd-like_sf"/>
</dbReference>
<dbReference type="PROSITE" id="PS00137">
    <property type="entry name" value="SUBTILASE_HIS"/>
    <property type="match status" value="1"/>
</dbReference>